<proteinExistence type="predicted"/>
<name>A0A8S9X8T4_APOLU</name>
<comment type="caution">
    <text evidence="1">The sequence shown here is derived from an EMBL/GenBank/DDBJ whole genome shotgun (WGS) entry which is preliminary data.</text>
</comment>
<sequence>MNWITPSEAENVNISLKLVMRIFISSTRNDFIEERRILLENVGPDLQTHYDSTGLEVELVDMHYGTELNPLNDPYQYDEHIEEILACQRISRGCFYLVSCVIRV</sequence>
<dbReference type="Proteomes" id="UP000466442">
    <property type="component" value="Linkage Group LG9"/>
</dbReference>
<dbReference type="OrthoDB" id="6630982at2759"/>
<organism evidence="1 2">
    <name type="scientific">Apolygus lucorum</name>
    <name type="common">Small green plant bug</name>
    <name type="synonym">Lygocoris lucorum</name>
    <dbReference type="NCBI Taxonomy" id="248454"/>
    <lineage>
        <taxon>Eukaryota</taxon>
        <taxon>Metazoa</taxon>
        <taxon>Ecdysozoa</taxon>
        <taxon>Arthropoda</taxon>
        <taxon>Hexapoda</taxon>
        <taxon>Insecta</taxon>
        <taxon>Pterygota</taxon>
        <taxon>Neoptera</taxon>
        <taxon>Paraneoptera</taxon>
        <taxon>Hemiptera</taxon>
        <taxon>Heteroptera</taxon>
        <taxon>Panheteroptera</taxon>
        <taxon>Cimicomorpha</taxon>
        <taxon>Miridae</taxon>
        <taxon>Mirini</taxon>
        <taxon>Apolygus</taxon>
    </lineage>
</organism>
<keyword evidence="2" id="KW-1185">Reference proteome</keyword>
<dbReference type="PANTHER" id="PTHR19871:SF28">
    <property type="entry name" value="AAA+ ATPASE DOMAIN-CONTAINING PROTEIN"/>
    <property type="match status" value="1"/>
</dbReference>
<dbReference type="AlphaFoldDB" id="A0A8S9X8T4"/>
<protein>
    <submittedName>
        <fullName evidence="1">Uncharacterized protein</fullName>
    </submittedName>
</protein>
<accession>A0A8S9X8T4</accession>
<evidence type="ECO:0000313" key="1">
    <source>
        <dbReference type="EMBL" id="KAF6205407.1"/>
    </source>
</evidence>
<dbReference type="EMBL" id="WIXP02000009">
    <property type="protein sequence ID" value="KAF6205407.1"/>
    <property type="molecule type" value="Genomic_DNA"/>
</dbReference>
<reference evidence="1" key="1">
    <citation type="journal article" date="2021" name="Mol. Ecol. Resour.">
        <title>Apolygus lucorum genome provides insights into omnivorousness and mesophyll feeding.</title>
        <authorList>
            <person name="Liu Y."/>
            <person name="Liu H."/>
            <person name="Wang H."/>
            <person name="Huang T."/>
            <person name="Liu B."/>
            <person name="Yang B."/>
            <person name="Yin L."/>
            <person name="Li B."/>
            <person name="Zhang Y."/>
            <person name="Zhang S."/>
            <person name="Jiang F."/>
            <person name="Zhang X."/>
            <person name="Ren Y."/>
            <person name="Wang B."/>
            <person name="Wang S."/>
            <person name="Lu Y."/>
            <person name="Wu K."/>
            <person name="Fan W."/>
            <person name="Wang G."/>
        </authorList>
    </citation>
    <scope>NUCLEOTIDE SEQUENCE</scope>
    <source>
        <strain evidence="1">12Hb</strain>
    </source>
</reference>
<dbReference type="PANTHER" id="PTHR19871">
    <property type="entry name" value="BETA TRANSDUCIN-RELATED PROTEIN"/>
    <property type="match status" value="1"/>
</dbReference>
<dbReference type="InterPro" id="IPR052752">
    <property type="entry name" value="NACHT-WD_repeat"/>
</dbReference>
<gene>
    <name evidence="1" type="ORF">GE061_019579</name>
</gene>
<evidence type="ECO:0000313" key="2">
    <source>
        <dbReference type="Proteomes" id="UP000466442"/>
    </source>
</evidence>